<dbReference type="PANTHER" id="PTHR12526">
    <property type="entry name" value="GLYCOSYLTRANSFERASE"/>
    <property type="match status" value="1"/>
</dbReference>
<dbReference type="CDD" id="cd03801">
    <property type="entry name" value="GT4_PimA-like"/>
    <property type="match status" value="1"/>
</dbReference>
<accession>A0A1G6WWX3</accession>
<dbReference type="Pfam" id="PF13439">
    <property type="entry name" value="Glyco_transf_4"/>
    <property type="match status" value="1"/>
</dbReference>
<evidence type="ECO:0000256" key="1">
    <source>
        <dbReference type="ARBA" id="ARBA00022676"/>
    </source>
</evidence>
<dbReference type="PANTHER" id="PTHR12526:SF636">
    <property type="entry name" value="BLL3647 PROTEIN"/>
    <property type="match status" value="1"/>
</dbReference>
<dbReference type="Proteomes" id="UP000199034">
    <property type="component" value="Unassembled WGS sequence"/>
</dbReference>
<dbReference type="AlphaFoldDB" id="A0A1G6WWX3"/>
<name>A0A1G6WWX3_9ACTN</name>
<feature type="domain" description="Glycosyltransferase subfamily 4-like N-terminal" evidence="3">
    <location>
        <begin position="13"/>
        <end position="184"/>
    </location>
</feature>
<dbReference type="Gene3D" id="3.40.50.2000">
    <property type="entry name" value="Glycogen Phosphorylase B"/>
    <property type="match status" value="2"/>
</dbReference>
<organism evidence="4 5">
    <name type="scientific">Nocardioides lianchengensis</name>
    <dbReference type="NCBI Taxonomy" id="1045774"/>
    <lineage>
        <taxon>Bacteria</taxon>
        <taxon>Bacillati</taxon>
        <taxon>Actinomycetota</taxon>
        <taxon>Actinomycetes</taxon>
        <taxon>Propionibacteriales</taxon>
        <taxon>Nocardioidaceae</taxon>
        <taxon>Nocardioides</taxon>
    </lineage>
</organism>
<protein>
    <submittedName>
        <fullName evidence="4">Glycosyltransferase involved in cell wall bisynthesis</fullName>
    </submittedName>
</protein>
<reference evidence="5" key="1">
    <citation type="submission" date="2016-10" db="EMBL/GenBank/DDBJ databases">
        <authorList>
            <person name="Varghese N."/>
            <person name="Submissions S."/>
        </authorList>
    </citation>
    <scope>NUCLEOTIDE SEQUENCE [LARGE SCALE GENOMIC DNA]</scope>
    <source>
        <strain evidence="5">CGMCC 4.6858</strain>
    </source>
</reference>
<evidence type="ECO:0000313" key="5">
    <source>
        <dbReference type="Proteomes" id="UP000199034"/>
    </source>
</evidence>
<sequence>MSRVVQLLSQAEGGPVDHAADVAAELAARGVDSHLVGPVGPGTDRARAAGVTWHDVAPTSKRDAAGAVATGRLLGRLRPEVLHAHDRRAGWLARAAGPLLPGTRVVYTLHGVADGLSDLVAGNALAGPRRRRDRLYYLTGERLVTRWGRARVVTPSAAVASYAVEHVGLPADRVHVVANGVDPDHYPATPLPDGPPTVVWVGLMGGVKRLDVLLDAAERLPDVRVVVVGDGPDRAHVEDRVRRGPLAARVTLTGRVADPRPHLAGAHALALTSAAENCPLVVLQAMASGRPVVATAVGGVPELVRDGVEGRLCAAGDPVAFADALADVLHTPGRAAAMGAAAHERIGSGWTLRHCVDGLQAVYGRAVA</sequence>
<dbReference type="GO" id="GO:0016757">
    <property type="term" value="F:glycosyltransferase activity"/>
    <property type="evidence" value="ECO:0007669"/>
    <property type="project" value="UniProtKB-KW"/>
</dbReference>
<dbReference type="RefSeq" id="WP_170867127.1">
    <property type="nucleotide sequence ID" value="NZ_FMZM01000010.1"/>
</dbReference>
<evidence type="ECO:0000259" key="3">
    <source>
        <dbReference type="Pfam" id="PF13439"/>
    </source>
</evidence>
<evidence type="ECO:0000256" key="2">
    <source>
        <dbReference type="ARBA" id="ARBA00022679"/>
    </source>
</evidence>
<gene>
    <name evidence="4" type="ORF">SAMN05421872_11089</name>
</gene>
<proteinExistence type="predicted"/>
<dbReference type="SUPFAM" id="SSF53756">
    <property type="entry name" value="UDP-Glycosyltransferase/glycogen phosphorylase"/>
    <property type="match status" value="1"/>
</dbReference>
<dbReference type="InterPro" id="IPR028098">
    <property type="entry name" value="Glyco_trans_4-like_N"/>
</dbReference>
<keyword evidence="1" id="KW-0328">Glycosyltransferase</keyword>
<dbReference type="EMBL" id="FMZM01000010">
    <property type="protein sequence ID" value="SDD70440.1"/>
    <property type="molecule type" value="Genomic_DNA"/>
</dbReference>
<keyword evidence="2 4" id="KW-0808">Transferase</keyword>
<keyword evidence="5" id="KW-1185">Reference proteome</keyword>
<dbReference type="STRING" id="1045774.SAMN05421872_11089"/>
<dbReference type="Pfam" id="PF13692">
    <property type="entry name" value="Glyco_trans_1_4"/>
    <property type="match status" value="1"/>
</dbReference>
<evidence type="ECO:0000313" key="4">
    <source>
        <dbReference type="EMBL" id="SDD70440.1"/>
    </source>
</evidence>